<accession>A0A7C2NWI8</accession>
<dbReference type="PANTHER" id="PTHR33608">
    <property type="entry name" value="BLL2464 PROTEIN"/>
    <property type="match status" value="1"/>
</dbReference>
<proteinExistence type="predicted"/>
<dbReference type="Pfam" id="PF01882">
    <property type="entry name" value="DUF58"/>
    <property type="match status" value="1"/>
</dbReference>
<dbReference type="EMBL" id="DSOK01000127">
    <property type="protein sequence ID" value="HEN14669.1"/>
    <property type="molecule type" value="Genomic_DNA"/>
</dbReference>
<dbReference type="InterPro" id="IPR002881">
    <property type="entry name" value="DUF58"/>
</dbReference>
<dbReference type="AlphaFoldDB" id="A0A7C2NWI8"/>
<protein>
    <submittedName>
        <fullName evidence="3">DUF58 domain-containing protein</fullName>
    </submittedName>
</protein>
<feature type="domain" description="VWFA" evidence="2">
    <location>
        <begin position="64"/>
        <end position="223"/>
    </location>
</feature>
<evidence type="ECO:0000259" key="2">
    <source>
        <dbReference type="SMART" id="SM00327"/>
    </source>
</evidence>
<dbReference type="InterPro" id="IPR002035">
    <property type="entry name" value="VWF_A"/>
</dbReference>
<feature type="region of interest" description="Disordered" evidence="1">
    <location>
        <begin position="1"/>
        <end position="24"/>
    </location>
</feature>
<evidence type="ECO:0000256" key="1">
    <source>
        <dbReference type="SAM" id="MobiDB-lite"/>
    </source>
</evidence>
<name>A0A7C2NWI8_9PLAN</name>
<organism evidence="3">
    <name type="scientific">Schlesneria paludicola</name>
    <dbReference type="NCBI Taxonomy" id="360056"/>
    <lineage>
        <taxon>Bacteria</taxon>
        <taxon>Pseudomonadati</taxon>
        <taxon>Planctomycetota</taxon>
        <taxon>Planctomycetia</taxon>
        <taxon>Planctomycetales</taxon>
        <taxon>Planctomycetaceae</taxon>
        <taxon>Schlesneria</taxon>
    </lineage>
</organism>
<dbReference type="InterPro" id="IPR036465">
    <property type="entry name" value="vWFA_dom_sf"/>
</dbReference>
<gene>
    <name evidence="3" type="ORF">ENQ76_04265</name>
</gene>
<sequence length="277" mass="31179">MRLLPQRRLTNRSRGEHLAGKGGTSTEFHDYRDYAAGDDVRYVDWNIFARIQRPYLKLYRHEEELHVVVLVDASASMQFGQKFLRARQLAAAFAIMGLMNVEKVSLHVCQHQGQAPLLLPPCTGRTSLRRVLEFLEDIPTGGNFPIEAAVEEMLKTHRGRGVVVILSDFLTFGDLERPLNLLFSAGLEVMALQLLAPEELRPEVAGDLRLVDSETGHTLDISSAGDLLGLYHEHLNGLQAQLALHCRQRSGRHLCVDADTPLETILFDLLRRKGWAR</sequence>
<evidence type="ECO:0000313" key="3">
    <source>
        <dbReference type="EMBL" id="HEN14669.1"/>
    </source>
</evidence>
<dbReference type="SUPFAM" id="SSF53300">
    <property type="entry name" value="vWA-like"/>
    <property type="match status" value="1"/>
</dbReference>
<reference evidence="3" key="1">
    <citation type="journal article" date="2020" name="mSystems">
        <title>Genome- and Community-Level Interaction Insights into Carbon Utilization and Element Cycling Functions of Hydrothermarchaeota in Hydrothermal Sediment.</title>
        <authorList>
            <person name="Zhou Z."/>
            <person name="Liu Y."/>
            <person name="Xu W."/>
            <person name="Pan J."/>
            <person name="Luo Z.H."/>
            <person name="Li M."/>
        </authorList>
    </citation>
    <scope>NUCLEOTIDE SEQUENCE [LARGE SCALE GENOMIC DNA]</scope>
    <source>
        <strain evidence="3">SpSt-339</strain>
    </source>
</reference>
<dbReference type="Gene3D" id="3.40.50.410">
    <property type="entry name" value="von Willebrand factor, type A domain"/>
    <property type="match status" value="1"/>
</dbReference>
<dbReference type="PANTHER" id="PTHR33608:SF7">
    <property type="entry name" value="DUF58 DOMAIN-CONTAINING PROTEIN"/>
    <property type="match status" value="1"/>
</dbReference>
<comment type="caution">
    <text evidence="3">The sequence shown here is derived from an EMBL/GenBank/DDBJ whole genome shotgun (WGS) entry which is preliminary data.</text>
</comment>
<dbReference type="SMART" id="SM00327">
    <property type="entry name" value="VWA"/>
    <property type="match status" value="1"/>
</dbReference>